<evidence type="ECO:0000313" key="10">
    <source>
        <dbReference type="Proteomes" id="UP000586305"/>
    </source>
</evidence>
<feature type="transmembrane region" description="Helical" evidence="7">
    <location>
        <begin position="154"/>
        <end position="172"/>
    </location>
</feature>
<dbReference type="Gene3D" id="3.30.565.10">
    <property type="entry name" value="Histidine kinase-like ATPase, C-terminal domain"/>
    <property type="match status" value="1"/>
</dbReference>
<dbReference type="SMART" id="SM00387">
    <property type="entry name" value="HATPase_c"/>
    <property type="match status" value="1"/>
</dbReference>
<reference evidence="9 10" key="1">
    <citation type="submission" date="2020-04" db="EMBL/GenBank/DDBJ databases">
        <title>Pseudoalteromonas caenipelagi sp. nov., isolated from a tidal flat.</title>
        <authorList>
            <person name="Park S."/>
            <person name="Yoon J.-H."/>
        </authorList>
    </citation>
    <scope>NUCLEOTIDE SEQUENCE [LARGE SCALE GENOMIC DNA]</scope>
    <source>
        <strain evidence="9 10">JBTF-M23</strain>
    </source>
</reference>
<name>A0A849VA10_9GAMM</name>
<evidence type="ECO:0000256" key="5">
    <source>
        <dbReference type="ARBA" id="ARBA00022777"/>
    </source>
</evidence>
<keyword evidence="7" id="KW-1133">Transmembrane helix</keyword>
<dbReference type="InterPro" id="IPR005467">
    <property type="entry name" value="His_kinase_dom"/>
</dbReference>
<evidence type="ECO:0000256" key="6">
    <source>
        <dbReference type="ARBA" id="ARBA00022840"/>
    </source>
</evidence>
<feature type="transmembrane region" description="Helical" evidence="7">
    <location>
        <begin position="82"/>
        <end position="104"/>
    </location>
</feature>
<comment type="caution">
    <text evidence="9">The sequence shown here is derived from an EMBL/GenBank/DDBJ whole genome shotgun (WGS) entry which is preliminary data.</text>
</comment>
<proteinExistence type="predicted"/>
<keyword evidence="10" id="KW-1185">Reference proteome</keyword>
<keyword evidence="7" id="KW-0472">Membrane</keyword>
<evidence type="ECO:0000256" key="1">
    <source>
        <dbReference type="ARBA" id="ARBA00000085"/>
    </source>
</evidence>
<keyword evidence="7" id="KW-0812">Transmembrane</keyword>
<dbReference type="InterPro" id="IPR036890">
    <property type="entry name" value="HATPase_C_sf"/>
</dbReference>
<keyword evidence="6" id="KW-0067">ATP-binding</keyword>
<evidence type="ECO:0000256" key="4">
    <source>
        <dbReference type="ARBA" id="ARBA00022741"/>
    </source>
</evidence>
<dbReference type="PROSITE" id="PS50109">
    <property type="entry name" value="HIS_KIN"/>
    <property type="match status" value="1"/>
</dbReference>
<keyword evidence="4" id="KW-0547">Nucleotide-binding</keyword>
<evidence type="ECO:0000256" key="2">
    <source>
        <dbReference type="ARBA" id="ARBA00012438"/>
    </source>
</evidence>
<organism evidence="9 10">
    <name type="scientific">Pseudoalteromonas caenipelagi</name>
    <dbReference type="NCBI Taxonomy" id="2726988"/>
    <lineage>
        <taxon>Bacteria</taxon>
        <taxon>Pseudomonadati</taxon>
        <taxon>Pseudomonadota</taxon>
        <taxon>Gammaproteobacteria</taxon>
        <taxon>Alteromonadales</taxon>
        <taxon>Pseudoalteromonadaceae</taxon>
        <taxon>Pseudoalteromonas</taxon>
    </lineage>
</organism>
<dbReference type="GO" id="GO:0000155">
    <property type="term" value="F:phosphorelay sensor kinase activity"/>
    <property type="evidence" value="ECO:0007669"/>
    <property type="project" value="TreeGrafter"/>
</dbReference>
<dbReference type="Proteomes" id="UP000586305">
    <property type="component" value="Unassembled WGS sequence"/>
</dbReference>
<feature type="transmembrane region" description="Helical" evidence="7">
    <location>
        <begin position="116"/>
        <end position="134"/>
    </location>
</feature>
<feature type="transmembrane region" description="Helical" evidence="7">
    <location>
        <begin position="42"/>
        <end position="62"/>
    </location>
</feature>
<dbReference type="RefSeq" id="WP_171625175.1">
    <property type="nucleotide sequence ID" value="NZ_JABBPG010000002.1"/>
</dbReference>
<dbReference type="GO" id="GO:0005524">
    <property type="term" value="F:ATP binding"/>
    <property type="evidence" value="ECO:0007669"/>
    <property type="project" value="UniProtKB-KW"/>
</dbReference>
<dbReference type="SUPFAM" id="SSF55874">
    <property type="entry name" value="ATPase domain of HSP90 chaperone/DNA topoisomerase II/histidine kinase"/>
    <property type="match status" value="1"/>
</dbReference>
<sequence>MFVFSPNSAIGRLLLLRTIAIVVQLLMVLAGSFVFYKDLNLFPVLLVIAVESAFQLVSVYAYRNTYEAAHTGMLLQLLADVIFLTIILSLSGGASNAFVSLLLLPIVIGAVTLPKHFVIVIAVSAIASYGYLFWQMPSEHVHHMNMTQHFAGMLVNFVFSVLVIVFVVMALAKQLQQREIKLAKAREKQLKNEQLLALGAAAAQATHQLATPIATLGLLLEEVQEEHPQHPAWQDIQVALTQCKEQLEGFRAQTEYLKHTPSQAPLKIGDLLSELKSLAAMQFSSQSIILEVSNQQDLICADPLLIPALLNVVANAARANEQTSQTKIEIKSCSQNHVWILTISDLGSGIEPHKLVKLGHDIVPSEHGLGMALVLSNATLERLQGKMTIENNPQCGATTTIMLPLMKITI</sequence>
<dbReference type="PANTHER" id="PTHR44936">
    <property type="entry name" value="SENSOR PROTEIN CREC"/>
    <property type="match status" value="1"/>
</dbReference>
<dbReference type="Pfam" id="PF25323">
    <property type="entry name" value="6TM_PilS"/>
    <property type="match status" value="1"/>
</dbReference>
<dbReference type="InterPro" id="IPR003594">
    <property type="entry name" value="HATPase_dom"/>
</dbReference>
<accession>A0A849VA10</accession>
<evidence type="ECO:0000256" key="3">
    <source>
        <dbReference type="ARBA" id="ARBA00022679"/>
    </source>
</evidence>
<feature type="transmembrane region" description="Helical" evidence="7">
    <location>
        <begin position="14"/>
        <end position="35"/>
    </location>
</feature>
<evidence type="ECO:0000256" key="7">
    <source>
        <dbReference type="SAM" id="Phobius"/>
    </source>
</evidence>
<feature type="domain" description="Histidine kinase" evidence="8">
    <location>
        <begin position="204"/>
        <end position="407"/>
    </location>
</feature>
<dbReference type="Pfam" id="PF02518">
    <property type="entry name" value="HATPase_c"/>
    <property type="match status" value="1"/>
</dbReference>
<dbReference type="InterPro" id="IPR050980">
    <property type="entry name" value="2C_sensor_his_kinase"/>
</dbReference>
<evidence type="ECO:0000259" key="8">
    <source>
        <dbReference type="PROSITE" id="PS50109"/>
    </source>
</evidence>
<protein>
    <recommendedName>
        <fullName evidence="2">histidine kinase</fullName>
        <ecNumber evidence="2">2.7.13.3</ecNumber>
    </recommendedName>
</protein>
<keyword evidence="3" id="KW-0808">Transferase</keyword>
<keyword evidence="5 9" id="KW-0418">Kinase</keyword>
<dbReference type="EMBL" id="JABBPG010000002">
    <property type="protein sequence ID" value="NOU50096.1"/>
    <property type="molecule type" value="Genomic_DNA"/>
</dbReference>
<dbReference type="EC" id="2.7.13.3" evidence="2"/>
<gene>
    <name evidence="9" type="ORF">HG263_06025</name>
</gene>
<dbReference type="GO" id="GO:0005886">
    <property type="term" value="C:plasma membrane"/>
    <property type="evidence" value="ECO:0007669"/>
    <property type="project" value="TreeGrafter"/>
</dbReference>
<dbReference type="AlphaFoldDB" id="A0A849VA10"/>
<comment type="catalytic activity">
    <reaction evidence="1">
        <text>ATP + protein L-histidine = ADP + protein N-phospho-L-histidine.</text>
        <dbReference type="EC" id="2.7.13.3"/>
    </reaction>
</comment>
<dbReference type="PANTHER" id="PTHR44936:SF10">
    <property type="entry name" value="SENSOR PROTEIN RSTB"/>
    <property type="match status" value="1"/>
</dbReference>
<evidence type="ECO:0000313" key="9">
    <source>
        <dbReference type="EMBL" id="NOU50096.1"/>
    </source>
</evidence>